<dbReference type="GO" id="GO:0071051">
    <property type="term" value="P:poly(A)-dependent snoRNA 3'-end processing"/>
    <property type="evidence" value="ECO:0007669"/>
    <property type="project" value="TreeGrafter"/>
</dbReference>
<dbReference type="OrthoDB" id="27298at2759"/>
<dbReference type="RefSeq" id="XP_019016525.1">
    <property type="nucleotide sequence ID" value="XM_019164695.1"/>
</dbReference>
<organism evidence="7 8">
    <name type="scientific">Pichia membranifaciens NRRL Y-2026</name>
    <dbReference type="NCBI Taxonomy" id="763406"/>
    <lineage>
        <taxon>Eukaryota</taxon>
        <taxon>Fungi</taxon>
        <taxon>Dikarya</taxon>
        <taxon>Ascomycota</taxon>
        <taxon>Saccharomycotina</taxon>
        <taxon>Pichiomycetes</taxon>
        <taxon>Pichiales</taxon>
        <taxon>Pichiaceae</taxon>
        <taxon>Pichia</taxon>
    </lineage>
</organism>
<dbReference type="GO" id="GO:0000176">
    <property type="term" value="C:nuclear exosome (RNase complex)"/>
    <property type="evidence" value="ECO:0007669"/>
    <property type="project" value="EnsemblFungi"/>
</dbReference>
<dbReference type="Proteomes" id="UP000094455">
    <property type="component" value="Unassembled WGS sequence"/>
</dbReference>
<dbReference type="InterPro" id="IPR020568">
    <property type="entry name" value="Ribosomal_Su5_D2-typ_SF"/>
</dbReference>
<keyword evidence="4" id="KW-0271">Exosome</keyword>
<dbReference type="SUPFAM" id="SSF54211">
    <property type="entry name" value="Ribosomal protein S5 domain 2-like"/>
    <property type="match status" value="1"/>
</dbReference>
<feature type="domain" description="Exoribonuclease phosphorolytic" evidence="6">
    <location>
        <begin position="5"/>
        <end position="125"/>
    </location>
</feature>
<proteinExistence type="inferred from homology"/>
<dbReference type="GO" id="GO:0071042">
    <property type="term" value="P:nuclear polyadenylation-dependent mRNA catabolic process"/>
    <property type="evidence" value="ECO:0007669"/>
    <property type="project" value="EnsemblFungi"/>
</dbReference>
<dbReference type="PANTHER" id="PTHR11953">
    <property type="entry name" value="EXOSOME COMPLEX COMPONENT"/>
    <property type="match status" value="1"/>
</dbReference>
<keyword evidence="8" id="KW-1185">Reference proteome</keyword>
<comment type="subcellular location">
    <subcellularLocation>
        <location evidence="1">Nucleus</location>
    </subcellularLocation>
</comment>
<evidence type="ECO:0000313" key="8">
    <source>
        <dbReference type="Proteomes" id="UP000094455"/>
    </source>
</evidence>
<comment type="similarity">
    <text evidence="2">Belongs to the RNase PH family.</text>
</comment>
<dbReference type="GO" id="GO:0016075">
    <property type="term" value="P:rRNA catabolic process"/>
    <property type="evidence" value="ECO:0007669"/>
    <property type="project" value="TreeGrafter"/>
</dbReference>
<dbReference type="PANTHER" id="PTHR11953:SF1">
    <property type="entry name" value="EXOSOME COMPLEX COMPONENT RRP46"/>
    <property type="match status" value="1"/>
</dbReference>
<evidence type="ECO:0000256" key="5">
    <source>
        <dbReference type="ARBA" id="ARBA00023242"/>
    </source>
</evidence>
<evidence type="ECO:0000256" key="3">
    <source>
        <dbReference type="ARBA" id="ARBA00022552"/>
    </source>
</evidence>
<dbReference type="GeneID" id="30181382"/>
<keyword evidence="5" id="KW-0539">Nucleus</keyword>
<evidence type="ECO:0000256" key="1">
    <source>
        <dbReference type="ARBA" id="ARBA00004123"/>
    </source>
</evidence>
<evidence type="ECO:0000256" key="2">
    <source>
        <dbReference type="ARBA" id="ARBA00006678"/>
    </source>
</evidence>
<accession>A0A1E3NH11</accession>
<gene>
    <name evidence="7" type="ORF">PICMEDRAFT_74171</name>
</gene>
<dbReference type="InterPro" id="IPR001247">
    <property type="entry name" value="ExoRNase_PH_dom1"/>
</dbReference>
<evidence type="ECO:0000256" key="4">
    <source>
        <dbReference type="ARBA" id="ARBA00022835"/>
    </source>
</evidence>
<sequence>MSVVAKQNLLNQVDGSASFQFSSTKVISSVTGPIEVTKTRDEIPTRAHLSISVRPATGVPTTREAFLESKLKKIVSSMINMEQYPLSEIQIVVQVLETGEREQFTCKELSCAINSVYLALLNAGISLKSSFLSSFCICKGDNVIVRPTKDELDTSTSHHVGVYSIVDGKADELLYSDSLGYTSESELFTALTAISGDVNKINETIRDAVLNSVVEDYVWKF</sequence>
<dbReference type="GO" id="GO:0005730">
    <property type="term" value="C:nucleolus"/>
    <property type="evidence" value="ECO:0007669"/>
    <property type="project" value="EnsemblFungi"/>
</dbReference>
<dbReference type="GO" id="GO:0000177">
    <property type="term" value="C:cytoplasmic exosome (RNase complex)"/>
    <property type="evidence" value="ECO:0007669"/>
    <property type="project" value="EnsemblFungi"/>
</dbReference>
<dbReference type="STRING" id="763406.A0A1E3NH11"/>
<dbReference type="InterPro" id="IPR027408">
    <property type="entry name" value="PNPase/RNase_PH_dom_sf"/>
</dbReference>
<dbReference type="Gene3D" id="3.30.230.70">
    <property type="entry name" value="GHMP Kinase, N-terminal domain"/>
    <property type="match status" value="1"/>
</dbReference>
<dbReference type="GO" id="GO:0000467">
    <property type="term" value="P:exonucleolytic trimming to generate mature 3'-end of 5.8S rRNA from tricistronic rRNA transcript (SSU-rRNA, 5.8S rRNA, LSU-rRNA)"/>
    <property type="evidence" value="ECO:0007669"/>
    <property type="project" value="EnsemblFungi"/>
</dbReference>
<dbReference type="GO" id="GO:0003723">
    <property type="term" value="F:RNA binding"/>
    <property type="evidence" value="ECO:0007669"/>
    <property type="project" value="TreeGrafter"/>
</dbReference>
<dbReference type="InterPro" id="IPR050080">
    <property type="entry name" value="RNase_PH"/>
</dbReference>
<dbReference type="GO" id="GO:0034475">
    <property type="term" value="P:U4 snRNA 3'-end processing"/>
    <property type="evidence" value="ECO:0007669"/>
    <property type="project" value="TreeGrafter"/>
</dbReference>
<dbReference type="Pfam" id="PF01138">
    <property type="entry name" value="RNase_PH"/>
    <property type="match status" value="1"/>
</dbReference>
<dbReference type="GO" id="GO:0071038">
    <property type="term" value="P:TRAMP-dependent tRNA surveillance pathway"/>
    <property type="evidence" value="ECO:0007669"/>
    <property type="project" value="EnsemblFungi"/>
</dbReference>
<evidence type="ECO:0000259" key="6">
    <source>
        <dbReference type="Pfam" id="PF01138"/>
    </source>
</evidence>
<reference evidence="7 8" key="1">
    <citation type="journal article" date="2016" name="Proc. Natl. Acad. Sci. U.S.A.">
        <title>Comparative genomics of biotechnologically important yeasts.</title>
        <authorList>
            <person name="Riley R."/>
            <person name="Haridas S."/>
            <person name="Wolfe K.H."/>
            <person name="Lopes M.R."/>
            <person name="Hittinger C.T."/>
            <person name="Goeker M."/>
            <person name="Salamov A.A."/>
            <person name="Wisecaver J.H."/>
            <person name="Long T.M."/>
            <person name="Calvey C.H."/>
            <person name="Aerts A.L."/>
            <person name="Barry K.W."/>
            <person name="Choi C."/>
            <person name="Clum A."/>
            <person name="Coughlan A.Y."/>
            <person name="Deshpande S."/>
            <person name="Douglass A.P."/>
            <person name="Hanson S.J."/>
            <person name="Klenk H.-P."/>
            <person name="LaButti K.M."/>
            <person name="Lapidus A."/>
            <person name="Lindquist E.A."/>
            <person name="Lipzen A.M."/>
            <person name="Meier-Kolthoff J.P."/>
            <person name="Ohm R.A."/>
            <person name="Otillar R.P."/>
            <person name="Pangilinan J.L."/>
            <person name="Peng Y."/>
            <person name="Rokas A."/>
            <person name="Rosa C.A."/>
            <person name="Scheuner C."/>
            <person name="Sibirny A.A."/>
            <person name="Slot J.C."/>
            <person name="Stielow J.B."/>
            <person name="Sun H."/>
            <person name="Kurtzman C.P."/>
            <person name="Blackwell M."/>
            <person name="Grigoriev I.V."/>
            <person name="Jeffries T.W."/>
        </authorList>
    </citation>
    <scope>NUCLEOTIDE SEQUENCE [LARGE SCALE GENOMIC DNA]</scope>
    <source>
        <strain evidence="7 8">NRRL Y-2026</strain>
    </source>
</reference>
<keyword evidence="3" id="KW-0698">rRNA processing</keyword>
<protein>
    <recommendedName>
        <fullName evidence="6">Exoribonuclease phosphorolytic domain-containing protein</fullName>
    </recommendedName>
</protein>
<dbReference type="EMBL" id="KV454005">
    <property type="protein sequence ID" value="ODQ45412.1"/>
    <property type="molecule type" value="Genomic_DNA"/>
</dbReference>
<dbReference type="GO" id="GO:0071028">
    <property type="term" value="P:nuclear mRNA surveillance"/>
    <property type="evidence" value="ECO:0007669"/>
    <property type="project" value="TreeGrafter"/>
</dbReference>
<evidence type="ECO:0000313" key="7">
    <source>
        <dbReference type="EMBL" id="ODQ45412.1"/>
    </source>
</evidence>
<dbReference type="GO" id="GO:0071035">
    <property type="term" value="P:nuclear polyadenylation-dependent rRNA catabolic process"/>
    <property type="evidence" value="ECO:0007669"/>
    <property type="project" value="EnsemblFungi"/>
</dbReference>
<dbReference type="AlphaFoldDB" id="A0A1E3NH11"/>
<name>A0A1E3NH11_9ASCO</name>